<dbReference type="InterPro" id="IPR029063">
    <property type="entry name" value="SAM-dependent_MTases_sf"/>
</dbReference>
<dbReference type="PANTHER" id="PTHR43042">
    <property type="entry name" value="SAM-DEPENDENT METHYLTRANSFERASE"/>
    <property type="match status" value="1"/>
</dbReference>
<dbReference type="Pfam" id="PF10672">
    <property type="entry name" value="Methyltrans_SAM"/>
    <property type="match status" value="1"/>
</dbReference>
<reference evidence="5" key="2">
    <citation type="journal article" date="2021" name="PeerJ">
        <title>Extensive microbial diversity within the chicken gut microbiome revealed by metagenomics and culture.</title>
        <authorList>
            <person name="Gilroy R."/>
            <person name="Ravi A."/>
            <person name="Getino M."/>
            <person name="Pursley I."/>
            <person name="Horton D.L."/>
            <person name="Alikhan N.F."/>
            <person name="Baker D."/>
            <person name="Gharbi K."/>
            <person name="Hall N."/>
            <person name="Watson M."/>
            <person name="Adriaenssens E.M."/>
            <person name="Foster-Nyarko E."/>
            <person name="Jarju S."/>
            <person name="Secka A."/>
            <person name="Antonio M."/>
            <person name="Oren A."/>
            <person name="Chaudhuri R.R."/>
            <person name="La Ragione R."/>
            <person name="Hildebrand F."/>
            <person name="Pallen M.J."/>
        </authorList>
    </citation>
    <scope>NUCLEOTIDE SEQUENCE</scope>
    <source>
        <strain evidence="5">ChiBcec7-5410</strain>
    </source>
</reference>
<feature type="domain" description="S-adenosylmethionine-dependent methyltransferase" evidence="4">
    <location>
        <begin position="55"/>
        <end position="201"/>
    </location>
</feature>
<evidence type="ECO:0000256" key="2">
    <source>
        <dbReference type="ARBA" id="ARBA00022679"/>
    </source>
</evidence>
<proteinExistence type="predicted"/>
<dbReference type="GO" id="GO:0032259">
    <property type="term" value="P:methylation"/>
    <property type="evidence" value="ECO:0007669"/>
    <property type="project" value="UniProtKB-KW"/>
</dbReference>
<evidence type="ECO:0000256" key="1">
    <source>
        <dbReference type="ARBA" id="ARBA00022603"/>
    </source>
</evidence>
<dbReference type="Gene3D" id="3.40.50.150">
    <property type="entry name" value="Vaccinia Virus protein VP39"/>
    <property type="match status" value="1"/>
</dbReference>
<name>A0A9D1H5K6_9FIRM</name>
<dbReference type="PANTHER" id="PTHR43042:SF2">
    <property type="entry name" value="SAM-DEPENDENT METHYLTRANSFERASE"/>
    <property type="match status" value="1"/>
</dbReference>
<reference evidence="5" key="1">
    <citation type="submission" date="2020-10" db="EMBL/GenBank/DDBJ databases">
        <authorList>
            <person name="Gilroy R."/>
        </authorList>
    </citation>
    <scope>NUCLEOTIDE SEQUENCE</scope>
    <source>
        <strain evidence="5">ChiBcec7-5410</strain>
    </source>
</reference>
<keyword evidence="1 5" id="KW-0489">Methyltransferase</keyword>
<evidence type="ECO:0000256" key="3">
    <source>
        <dbReference type="ARBA" id="ARBA00022691"/>
    </source>
</evidence>
<dbReference type="AlphaFoldDB" id="A0A9D1H5K6"/>
<comment type="caution">
    <text evidence="5">The sequence shown here is derived from an EMBL/GenBank/DDBJ whole genome shotgun (WGS) entry which is preliminary data.</text>
</comment>
<organism evidence="5 6">
    <name type="scientific">Candidatus Faecivivens stercoripullorum</name>
    <dbReference type="NCBI Taxonomy" id="2840805"/>
    <lineage>
        <taxon>Bacteria</taxon>
        <taxon>Bacillati</taxon>
        <taxon>Bacillota</taxon>
        <taxon>Clostridia</taxon>
        <taxon>Eubacteriales</taxon>
        <taxon>Oscillospiraceae</taxon>
        <taxon>Oscillospiraceae incertae sedis</taxon>
        <taxon>Candidatus Faecivivens</taxon>
    </lineage>
</organism>
<accession>A0A9D1H5K6</accession>
<keyword evidence="2" id="KW-0808">Transferase</keyword>
<dbReference type="GO" id="GO:0008168">
    <property type="term" value="F:methyltransferase activity"/>
    <property type="evidence" value="ECO:0007669"/>
    <property type="project" value="UniProtKB-KW"/>
</dbReference>
<protein>
    <submittedName>
        <fullName evidence="5">Class I SAM-dependent methyltransferase</fullName>
    </submittedName>
</protein>
<sequence length="293" mass="32522">MRAATNWHDYELIDTTSGEKLERWKNITLIRPDPQIIWKTGKNSPGWNRADAHYHRSRTGGGHWEYVHKLPESWKISYGDLTFKISPTGFKHTGLFPEQAVNWDLFIKLIREAGRPISVLNLFAYTGGATLACLSAGASVCHVDASRGMVQWAKENAMLSGLADRPVRWIVDDCEKFIQREIRRGHHYDAIIMDPPSYGRGPNGEVWQLEEKVYDLVNLCCGVLTDNPLFVALSSYNTGLSASVMAYLLGVTVGAQNGGKVMADEIGLPVTASGQVLPCGSVAVWSKEDIENM</sequence>
<evidence type="ECO:0000259" key="4">
    <source>
        <dbReference type="Pfam" id="PF10672"/>
    </source>
</evidence>
<dbReference type="InterPro" id="IPR019614">
    <property type="entry name" value="SAM-dep_methyl-trfase"/>
</dbReference>
<dbReference type="Proteomes" id="UP000824160">
    <property type="component" value="Unassembled WGS sequence"/>
</dbReference>
<dbReference type="Gene3D" id="2.60.40.1180">
    <property type="entry name" value="Golgi alpha-mannosidase II"/>
    <property type="match status" value="1"/>
</dbReference>
<evidence type="ECO:0000313" key="5">
    <source>
        <dbReference type="EMBL" id="HIT93631.1"/>
    </source>
</evidence>
<dbReference type="CDD" id="cd02440">
    <property type="entry name" value="AdoMet_MTases"/>
    <property type="match status" value="1"/>
</dbReference>
<dbReference type="SUPFAM" id="SSF53335">
    <property type="entry name" value="S-adenosyl-L-methionine-dependent methyltransferases"/>
    <property type="match status" value="1"/>
</dbReference>
<evidence type="ECO:0000313" key="6">
    <source>
        <dbReference type="Proteomes" id="UP000824160"/>
    </source>
</evidence>
<keyword evidence="3" id="KW-0949">S-adenosyl-L-methionine</keyword>
<gene>
    <name evidence="5" type="ORF">IAC43_00445</name>
</gene>
<dbReference type="EMBL" id="DVLW01000016">
    <property type="protein sequence ID" value="HIT93631.1"/>
    <property type="molecule type" value="Genomic_DNA"/>
</dbReference>
<dbReference type="InterPro" id="IPR013780">
    <property type="entry name" value="Glyco_hydro_b"/>
</dbReference>